<dbReference type="GO" id="GO:0016137">
    <property type="term" value="P:glycoside metabolic process"/>
    <property type="evidence" value="ECO:0007669"/>
    <property type="project" value="UniProtKB-ARBA"/>
</dbReference>
<dbReference type="InterPro" id="IPR008715">
    <property type="entry name" value="SAM-MeTfrase_NodS-like"/>
</dbReference>
<dbReference type="GO" id="GO:0008757">
    <property type="term" value="F:S-adenosylmethionine-dependent methyltransferase activity"/>
    <property type="evidence" value="ECO:0007669"/>
    <property type="project" value="InterPro"/>
</dbReference>
<organism evidence="5">
    <name type="scientific">Leifsonia sp. NPDC080035</name>
    <dbReference type="NCBI Taxonomy" id="3143936"/>
    <lineage>
        <taxon>Bacteria</taxon>
        <taxon>Bacillati</taxon>
        <taxon>Actinomycetota</taxon>
        <taxon>Actinomycetes</taxon>
        <taxon>Micrococcales</taxon>
        <taxon>Microbacteriaceae</taxon>
        <taxon>Leifsonia</taxon>
    </lineage>
</organism>
<proteinExistence type="predicted"/>
<dbReference type="Pfam" id="PF05401">
    <property type="entry name" value="NodS"/>
    <property type="match status" value="1"/>
</dbReference>
<dbReference type="Gene3D" id="3.40.50.150">
    <property type="entry name" value="Vaccinia Virus protein VP39"/>
    <property type="match status" value="1"/>
</dbReference>
<keyword evidence="1" id="KW-0489">Methyltransferase</keyword>
<gene>
    <name evidence="5" type="ORF">AAME72_16860</name>
</gene>
<protein>
    <submittedName>
        <fullName evidence="5">PIG-L family deacetylase</fullName>
    </submittedName>
</protein>
<dbReference type="InterPro" id="IPR029063">
    <property type="entry name" value="SAM-dependent_MTases_sf"/>
</dbReference>
<evidence type="ECO:0000313" key="5">
    <source>
        <dbReference type="EMBL" id="XBM47722.1"/>
    </source>
</evidence>
<evidence type="ECO:0000256" key="3">
    <source>
        <dbReference type="ARBA" id="ARBA00022691"/>
    </source>
</evidence>
<keyword evidence="3" id="KW-0949">S-adenosyl-L-methionine</keyword>
<dbReference type="InterPro" id="IPR024078">
    <property type="entry name" value="LmbE-like_dom_sf"/>
</dbReference>
<name>A0AAU7G943_9MICO</name>
<dbReference type="InterPro" id="IPR003737">
    <property type="entry name" value="GlcNAc_PI_deacetylase-related"/>
</dbReference>
<reference evidence="5" key="1">
    <citation type="submission" date="2024-05" db="EMBL/GenBank/DDBJ databases">
        <title>The Natural Products Discovery Center: Release of the First 8490 Sequenced Strains for Exploring Actinobacteria Biosynthetic Diversity.</title>
        <authorList>
            <person name="Kalkreuter E."/>
            <person name="Kautsar S.A."/>
            <person name="Yang D."/>
            <person name="Bader C.D."/>
            <person name="Teijaro C.N."/>
            <person name="Fluegel L."/>
            <person name="Davis C.M."/>
            <person name="Simpson J.R."/>
            <person name="Lauterbach L."/>
            <person name="Steele A.D."/>
            <person name="Gui C."/>
            <person name="Meng S."/>
            <person name="Li G."/>
            <person name="Viehrig K."/>
            <person name="Ye F."/>
            <person name="Su P."/>
            <person name="Kiefer A.F."/>
            <person name="Nichols A."/>
            <person name="Cepeda A.J."/>
            <person name="Yan W."/>
            <person name="Fan B."/>
            <person name="Jiang Y."/>
            <person name="Adhikari A."/>
            <person name="Zheng C.-J."/>
            <person name="Schuster L."/>
            <person name="Cowan T.M."/>
            <person name="Smanski M.J."/>
            <person name="Chevrette M.G."/>
            <person name="de Carvalho L.P.S."/>
            <person name="Shen B."/>
        </authorList>
    </citation>
    <scope>NUCLEOTIDE SEQUENCE</scope>
    <source>
        <strain evidence="5">NPDC080035</strain>
    </source>
</reference>
<dbReference type="SUPFAM" id="SSF53335">
    <property type="entry name" value="S-adenosyl-L-methionine-dependent methyltransferases"/>
    <property type="match status" value="1"/>
</dbReference>
<dbReference type="EMBL" id="CP157390">
    <property type="protein sequence ID" value="XBM47722.1"/>
    <property type="molecule type" value="Genomic_DNA"/>
</dbReference>
<dbReference type="SUPFAM" id="SSF102588">
    <property type="entry name" value="LmbE-like"/>
    <property type="match status" value="1"/>
</dbReference>
<keyword evidence="2" id="KW-0808">Transferase</keyword>
<keyword evidence="4" id="KW-0862">Zinc</keyword>
<dbReference type="Gene3D" id="3.40.50.10320">
    <property type="entry name" value="LmbE-like"/>
    <property type="match status" value="1"/>
</dbReference>
<dbReference type="CDD" id="cd02440">
    <property type="entry name" value="AdoMet_MTases"/>
    <property type="match status" value="1"/>
</dbReference>
<dbReference type="Pfam" id="PF02585">
    <property type="entry name" value="PIG-L"/>
    <property type="match status" value="1"/>
</dbReference>
<sequence length="424" mass="45279">MTFDPLVAETSASEWERSVREAGVPVLSAAELAGYESVVVFSAHPDDETLGAGGLLAAFAALDRPVSVIVATCSEPEREAELGDALVALGVHADVTWLGLPDGGLKHHEDELEAAVEAALAGGGGGRRLVLAPWPGDRHGDHRTLGRAVARRSTERGDRVLLYPIWLWQWGSPADLPWERAIAFDAGAGERARVEAALAAFASQRHSPTNPDGVLSPELLRRAADGPGILVEPVAGRLADPISDHFERLHREADDPWGARTRWYERRKRTLLVASLPRESYGNALELGCSNGETTAALAERCDVLLGVDAAASAVALARARTAGMAGVTVERMRVPAQWPPGRFDLVVVSELAYYLARDQWAECIERIVGALAPGGEVVLCHWTGSADDFAQSGAEAHAAFAGLSGLQRRVRHAEDAFVLEVFG</sequence>
<evidence type="ECO:0000256" key="1">
    <source>
        <dbReference type="ARBA" id="ARBA00022603"/>
    </source>
</evidence>
<dbReference type="GO" id="GO:0009312">
    <property type="term" value="P:oligosaccharide biosynthetic process"/>
    <property type="evidence" value="ECO:0007669"/>
    <property type="project" value="InterPro"/>
</dbReference>
<accession>A0AAU7G943</accession>
<dbReference type="AlphaFoldDB" id="A0AAU7G943"/>
<dbReference type="PANTHER" id="PTHR43464">
    <property type="entry name" value="METHYLTRANSFERASE"/>
    <property type="match status" value="1"/>
</dbReference>
<dbReference type="GO" id="GO:0032259">
    <property type="term" value="P:methylation"/>
    <property type="evidence" value="ECO:0007669"/>
    <property type="project" value="UniProtKB-KW"/>
</dbReference>
<dbReference type="RefSeq" id="WP_348787688.1">
    <property type="nucleotide sequence ID" value="NZ_CP157390.1"/>
</dbReference>
<evidence type="ECO:0000256" key="4">
    <source>
        <dbReference type="ARBA" id="ARBA00022833"/>
    </source>
</evidence>
<dbReference type="PANTHER" id="PTHR43464:SF19">
    <property type="entry name" value="UBIQUINONE BIOSYNTHESIS O-METHYLTRANSFERASE, MITOCHONDRIAL"/>
    <property type="match status" value="1"/>
</dbReference>
<evidence type="ECO:0000256" key="2">
    <source>
        <dbReference type="ARBA" id="ARBA00022679"/>
    </source>
</evidence>